<keyword evidence="3 5" id="KW-1133">Transmembrane helix</keyword>
<feature type="domain" description="G-protein coupled receptors family 1 profile" evidence="6">
    <location>
        <begin position="24"/>
        <end position="260"/>
    </location>
</feature>
<feature type="transmembrane region" description="Helical" evidence="5">
    <location>
        <begin position="174"/>
        <end position="191"/>
    </location>
</feature>
<dbReference type="SMART" id="SM01381">
    <property type="entry name" value="7TM_GPCR_Srsx"/>
    <property type="match status" value="1"/>
</dbReference>
<dbReference type="PROSITE" id="PS50262">
    <property type="entry name" value="G_PROTEIN_RECEP_F1_2"/>
    <property type="match status" value="1"/>
</dbReference>
<feature type="transmembrane region" description="Helical" evidence="5">
    <location>
        <begin position="81"/>
        <end position="101"/>
    </location>
</feature>
<evidence type="ECO:0000256" key="4">
    <source>
        <dbReference type="ARBA" id="ARBA00023136"/>
    </source>
</evidence>
<proteinExistence type="predicted"/>
<feature type="transmembrane region" description="Helical" evidence="5">
    <location>
        <begin position="121"/>
        <end position="144"/>
    </location>
</feature>
<dbReference type="CDD" id="cd00637">
    <property type="entry name" value="7tm_classA_rhodopsin-like"/>
    <property type="match status" value="1"/>
</dbReference>
<accession>A0A7I4Z5A3</accession>
<feature type="transmembrane region" description="Helical" evidence="5">
    <location>
        <begin position="45"/>
        <end position="69"/>
    </location>
</feature>
<comment type="subcellular location">
    <subcellularLocation>
        <location evidence="1">Membrane</location>
    </subcellularLocation>
</comment>
<dbReference type="GO" id="GO:0004930">
    <property type="term" value="F:G protein-coupled receptor activity"/>
    <property type="evidence" value="ECO:0007669"/>
    <property type="project" value="InterPro"/>
</dbReference>
<keyword evidence="4 5" id="KW-0472">Membrane</keyword>
<evidence type="ECO:0000256" key="3">
    <source>
        <dbReference type="ARBA" id="ARBA00022989"/>
    </source>
</evidence>
<dbReference type="Proteomes" id="UP000025227">
    <property type="component" value="Unplaced"/>
</dbReference>
<keyword evidence="2 5" id="KW-0812">Transmembrane</keyword>
<evidence type="ECO:0000256" key="2">
    <source>
        <dbReference type="ARBA" id="ARBA00022692"/>
    </source>
</evidence>
<name>A0A7I4Z5A3_HAECO</name>
<dbReference type="WBParaSite" id="HCON_00175300-00001">
    <property type="protein sequence ID" value="HCON_00175300-00001"/>
    <property type="gene ID" value="HCON_00175300"/>
</dbReference>
<evidence type="ECO:0000313" key="7">
    <source>
        <dbReference type="Proteomes" id="UP000025227"/>
    </source>
</evidence>
<dbReference type="PANTHER" id="PTHR23360:SF5">
    <property type="entry name" value="G-PROTEIN COUPLED RECEPTORS FAMILY 1 PROFILE DOMAIN-CONTAINING PROTEIN"/>
    <property type="match status" value="1"/>
</dbReference>
<evidence type="ECO:0000256" key="5">
    <source>
        <dbReference type="SAM" id="Phobius"/>
    </source>
</evidence>
<evidence type="ECO:0000259" key="6">
    <source>
        <dbReference type="PROSITE" id="PS50262"/>
    </source>
</evidence>
<protein>
    <submittedName>
        <fullName evidence="8">G_PROTEIN_RECEP_F1_2 domain-containing protein</fullName>
    </submittedName>
</protein>
<feature type="transmembrane region" description="Helical" evidence="5">
    <location>
        <begin position="244"/>
        <end position="263"/>
    </location>
</feature>
<keyword evidence="7" id="KW-1185">Reference proteome</keyword>
<dbReference type="SUPFAM" id="SSF81321">
    <property type="entry name" value="Family A G protein-coupled receptor-like"/>
    <property type="match status" value="1"/>
</dbReference>
<reference evidence="8" key="1">
    <citation type="submission" date="2020-12" db="UniProtKB">
        <authorList>
            <consortium name="WormBaseParasite"/>
        </authorList>
    </citation>
    <scope>IDENTIFICATION</scope>
    <source>
        <strain evidence="8">MHco3</strain>
    </source>
</reference>
<organism evidence="7 8">
    <name type="scientific">Haemonchus contortus</name>
    <name type="common">Barber pole worm</name>
    <dbReference type="NCBI Taxonomy" id="6289"/>
    <lineage>
        <taxon>Eukaryota</taxon>
        <taxon>Metazoa</taxon>
        <taxon>Ecdysozoa</taxon>
        <taxon>Nematoda</taxon>
        <taxon>Chromadorea</taxon>
        <taxon>Rhabditida</taxon>
        <taxon>Rhabditina</taxon>
        <taxon>Rhabditomorpha</taxon>
        <taxon>Strongyloidea</taxon>
        <taxon>Trichostrongylidae</taxon>
        <taxon>Haemonchus</taxon>
    </lineage>
</organism>
<dbReference type="OrthoDB" id="5820127at2759"/>
<feature type="transmembrane region" description="Helical" evidence="5">
    <location>
        <begin position="211"/>
        <end position="232"/>
    </location>
</feature>
<dbReference type="InterPro" id="IPR000276">
    <property type="entry name" value="GPCR_Rhodpsn"/>
</dbReference>
<dbReference type="PANTHER" id="PTHR23360">
    <property type="entry name" value="G-PROTEIN COUPLED RECEPTORS FAMILY 1 PROFILE DOMAIN-CONTAINING PROTEIN-RELATED"/>
    <property type="match status" value="1"/>
</dbReference>
<feature type="transmembrane region" description="Helical" evidence="5">
    <location>
        <begin position="12"/>
        <end position="33"/>
    </location>
</feature>
<dbReference type="InterPro" id="IPR017452">
    <property type="entry name" value="GPCR_Rhodpsn_7TM"/>
</dbReference>
<evidence type="ECO:0000256" key="1">
    <source>
        <dbReference type="ARBA" id="ARBA00004370"/>
    </source>
</evidence>
<evidence type="ECO:0000313" key="8">
    <source>
        <dbReference type="WBParaSite" id="HCON_00175300-00001"/>
    </source>
</evidence>
<dbReference type="InterPro" id="IPR019424">
    <property type="entry name" value="7TM_GPCR_Srsx"/>
</dbReference>
<dbReference type="GO" id="GO:0016020">
    <property type="term" value="C:membrane"/>
    <property type="evidence" value="ECO:0007669"/>
    <property type="project" value="UniProtKB-SubCell"/>
</dbReference>
<dbReference type="Gene3D" id="1.20.1070.10">
    <property type="entry name" value="Rhodopsin 7-helix transmembrane proteins"/>
    <property type="match status" value="1"/>
</dbReference>
<sequence length="302" mass="34698">MYSGMLPKFYQFYYIVIPTISLIGNSAIVYVTIRSRSLRSPCNILIGLISWGDVLHMLSHYVAVGSYNWAENHLMRQDFCVYWQMVPTIGALFSSTLLLSVAIDRMISTRLHYDSLIKSHYVLYISLHITIGLVYAFSMETWIFVNRTSELYEVCIITTPISGTVHTVLSDVKVAYNILILLCHVVLLFWLRKSRLSQDDSKQIHRSVAVISCMTVFGWFGAVMFTVLGVAFNLQIEKLHADLIAGLLVNFGTAANFFVYYFISGMYRRAFDDYLFIGFLKKVVTLKHFPTNHGWAEARRRF</sequence>
<dbReference type="AlphaFoldDB" id="A0A7I4Z5A3"/>
<dbReference type="InterPro" id="IPR047130">
    <property type="entry name" value="7TM_GPCR_Srsx_nematod"/>
</dbReference>
<dbReference type="Pfam" id="PF10320">
    <property type="entry name" value="7TM_GPCR_Srsx"/>
    <property type="match status" value="1"/>
</dbReference>